<dbReference type="PANTHER" id="PTHR30255">
    <property type="entry name" value="SINGLE-STRANDED-DNA-SPECIFIC EXONUCLEASE RECJ"/>
    <property type="match status" value="1"/>
</dbReference>
<dbReference type="GO" id="GO:0006310">
    <property type="term" value="P:DNA recombination"/>
    <property type="evidence" value="ECO:0007669"/>
    <property type="project" value="InterPro"/>
</dbReference>
<dbReference type="GO" id="GO:0003676">
    <property type="term" value="F:nucleic acid binding"/>
    <property type="evidence" value="ECO:0007669"/>
    <property type="project" value="InterPro"/>
</dbReference>
<evidence type="ECO:0000259" key="8">
    <source>
        <dbReference type="Pfam" id="PF10141"/>
    </source>
</evidence>
<dbReference type="KEGG" id="phc:BBI08_02820"/>
<dbReference type="InterPro" id="IPR004610">
    <property type="entry name" value="RecJ"/>
</dbReference>
<evidence type="ECO:0000259" key="7">
    <source>
        <dbReference type="Pfam" id="PF02272"/>
    </source>
</evidence>
<dbReference type="Proteomes" id="UP000092687">
    <property type="component" value="Chromosome"/>
</dbReference>
<accession>A0A1C7DN89</accession>
<dbReference type="RefSeq" id="WP_008498943.1">
    <property type="nucleotide sequence ID" value="NZ_CP016537.2"/>
</dbReference>
<reference evidence="10" key="1">
    <citation type="submission" date="2016-10" db="EMBL/GenBank/DDBJ databases">
        <authorList>
            <person name="de Groot N.N."/>
        </authorList>
    </citation>
    <scope>NUCLEOTIDE SEQUENCE</scope>
    <source>
        <strain evidence="10">DSM 24743</strain>
    </source>
</reference>
<dbReference type="InterPro" id="IPR051673">
    <property type="entry name" value="SSDNA_exonuclease_RecJ"/>
</dbReference>
<name>A0A1C7DN89_9BACL</name>
<dbReference type="NCBIfam" id="TIGR00644">
    <property type="entry name" value="recJ"/>
    <property type="match status" value="1"/>
</dbReference>
<dbReference type="Pfam" id="PF17768">
    <property type="entry name" value="RecJ_OB"/>
    <property type="match status" value="1"/>
</dbReference>
<gene>
    <name evidence="10" type="ORF">BBI08_02820</name>
</gene>
<dbReference type="AlphaFoldDB" id="A0A1C7DN89"/>
<proteinExistence type="inferred from homology"/>
<evidence type="ECO:0000256" key="4">
    <source>
        <dbReference type="ARBA" id="ARBA00022801"/>
    </source>
</evidence>
<evidence type="ECO:0000313" key="11">
    <source>
        <dbReference type="Proteomes" id="UP000092687"/>
    </source>
</evidence>
<dbReference type="Gene3D" id="3.10.310.30">
    <property type="match status" value="1"/>
</dbReference>
<dbReference type="Pfam" id="PF01368">
    <property type="entry name" value="DHH"/>
    <property type="match status" value="1"/>
</dbReference>
<keyword evidence="4" id="KW-0378">Hydrolase</keyword>
<keyword evidence="11" id="KW-1185">Reference proteome</keyword>
<dbReference type="InterPro" id="IPR001667">
    <property type="entry name" value="DDH_dom"/>
</dbReference>
<evidence type="ECO:0000256" key="1">
    <source>
        <dbReference type="ARBA" id="ARBA00005915"/>
    </source>
</evidence>
<dbReference type="PANTHER" id="PTHR30255:SF2">
    <property type="entry name" value="SINGLE-STRANDED-DNA-SPECIFIC EXONUCLEASE RECJ"/>
    <property type="match status" value="1"/>
</dbReference>
<keyword evidence="3" id="KW-0540">Nuclease</keyword>
<feature type="domain" description="DHHA1" evidence="7">
    <location>
        <begin position="347"/>
        <end position="440"/>
    </location>
</feature>
<keyword evidence="5 10" id="KW-0269">Exonuclease</keyword>
<evidence type="ECO:0000313" key="10">
    <source>
        <dbReference type="EMBL" id="ANU12838.1"/>
    </source>
</evidence>
<dbReference type="SUPFAM" id="SSF64182">
    <property type="entry name" value="DHH phosphoesterases"/>
    <property type="match status" value="1"/>
</dbReference>
<evidence type="ECO:0000259" key="6">
    <source>
        <dbReference type="Pfam" id="PF01368"/>
    </source>
</evidence>
<comment type="similarity">
    <text evidence="1">Belongs to the RecJ family.</text>
</comment>
<sequence>MIESKKRWRLTTPDEQQVQDIQNELNISSVLAKILVTRGLNTAEAARAFMKMDVSGMHDPYLMKDMDIAVTRIREAIDKQEKIVVYGDYDADGVTSTTVMMTVLQDLGADVSFMIPNRFKHGYGPNTELFQQAFDNGTKLIVTVDNGISGIEQVDFANGLGMDVIISDHHDIGDQLPNALAIVHPRHPEGHYPFGELAGVGVAFKMAHALYEEIPDHLIELTAIGTVADLVPLHGENRLFVKEGLAALIDSPSPAIGALCEVAGVKQQDITEETIGFMFGPRINAIGRLQDADPAVQMFLTEDPAEARSLASGLDVLNKERQAIVKQITEEAMQQVEQRYPDGVPHVIVVAQEGWNPGVVGIVASKLTEKFYRPSIVLSLNQENGKAKGSARSIDGFHLYNELAKNRDILPHFGGHPMAAGMTLEASDVDELRERLIKQAETTLTADDLLPVVDIDIPLRLDEIDITAIESMRSLAPFGMGFAKPKFYLEGVHVSSIRKIGAASNHLKMELTQHAATLDAVGFGLGSVGDELTPDVKIDVIGDLQVNEWNGRKKPQLMVEDVRTDQWQLFDIRGIRQVSRWSKLIPQQNQVFLAFKEETPALFQSFLPQPISTVAQLNALPDSKDHLVLLDLPESEEQLAEVLSKLKPKRIYAHFHAKDSQYFEQIPTREQFKWLFAFIKKRGSFDFNKHCDELAKHKGWTRDSLFFMLQVFFELGFVTLNNGITEIAQSPSKQDLSEAPIYKRREQQIALEQKLLYASFKDLKEWFDTKVSAKEEEIWI</sequence>
<dbReference type="Pfam" id="PF02272">
    <property type="entry name" value="DHHA1"/>
    <property type="match status" value="1"/>
</dbReference>
<evidence type="ECO:0000256" key="3">
    <source>
        <dbReference type="ARBA" id="ARBA00022722"/>
    </source>
</evidence>
<dbReference type="InterPro" id="IPR038763">
    <property type="entry name" value="DHH_sf"/>
</dbReference>
<organism evidence="10 11">
    <name type="scientific">Planococcus halocryophilus</name>
    <dbReference type="NCBI Taxonomy" id="1215089"/>
    <lineage>
        <taxon>Bacteria</taxon>
        <taxon>Bacillati</taxon>
        <taxon>Bacillota</taxon>
        <taxon>Bacilli</taxon>
        <taxon>Bacillales</taxon>
        <taxon>Caryophanaceae</taxon>
        <taxon>Planococcus</taxon>
    </lineage>
</organism>
<evidence type="ECO:0000259" key="9">
    <source>
        <dbReference type="Pfam" id="PF17768"/>
    </source>
</evidence>
<protein>
    <recommendedName>
        <fullName evidence="2">Single-stranded-DNA-specific exonuclease RecJ</fullName>
    </recommendedName>
</protein>
<dbReference type="Pfam" id="PF10141">
    <property type="entry name" value="ssDNA-exonuc_C"/>
    <property type="match status" value="1"/>
</dbReference>
<dbReference type="OrthoDB" id="9809852at2"/>
<dbReference type="GO" id="GO:0008409">
    <property type="term" value="F:5'-3' exonuclease activity"/>
    <property type="evidence" value="ECO:0007669"/>
    <property type="project" value="InterPro"/>
</dbReference>
<feature type="domain" description="RecJ OB" evidence="9">
    <location>
        <begin position="455"/>
        <end position="561"/>
    </location>
</feature>
<dbReference type="InterPro" id="IPR003156">
    <property type="entry name" value="DHHA1_dom"/>
</dbReference>
<dbReference type="Gene3D" id="3.90.1640.30">
    <property type="match status" value="1"/>
</dbReference>
<dbReference type="InterPro" id="IPR018779">
    <property type="entry name" value="RecJ_C"/>
</dbReference>
<evidence type="ECO:0000256" key="2">
    <source>
        <dbReference type="ARBA" id="ARBA00019841"/>
    </source>
</evidence>
<dbReference type="InterPro" id="IPR041122">
    <property type="entry name" value="RecJ_OB"/>
</dbReference>
<dbReference type="GO" id="GO:0006281">
    <property type="term" value="P:DNA repair"/>
    <property type="evidence" value="ECO:0007669"/>
    <property type="project" value="InterPro"/>
</dbReference>
<feature type="domain" description="Single-stranded-DNA-specific exonuclease RecJ C-terminal" evidence="8">
    <location>
        <begin position="568"/>
        <end position="767"/>
    </location>
</feature>
<feature type="domain" description="DDH" evidence="6">
    <location>
        <begin position="82"/>
        <end position="226"/>
    </location>
</feature>
<dbReference type="EMBL" id="CP016537">
    <property type="protein sequence ID" value="ANU12838.1"/>
    <property type="molecule type" value="Genomic_DNA"/>
</dbReference>
<evidence type="ECO:0000256" key="5">
    <source>
        <dbReference type="ARBA" id="ARBA00022839"/>
    </source>
</evidence>
<dbReference type="STRING" id="1215089.BBI08_02820"/>